<feature type="region of interest" description="Disordered" evidence="1">
    <location>
        <begin position="53"/>
        <end position="85"/>
    </location>
</feature>
<comment type="caution">
    <text evidence="2">The sequence shown here is derived from an EMBL/GenBank/DDBJ whole genome shotgun (WGS) entry which is preliminary data.</text>
</comment>
<feature type="compositionally biased region" description="Basic and acidic residues" evidence="1">
    <location>
        <begin position="57"/>
        <end position="66"/>
    </location>
</feature>
<dbReference type="PATRIC" id="fig|1938.3.peg.2479"/>
<organism evidence="2 3">
    <name type="scientific">Streptomyces viridochromogenes</name>
    <dbReference type="NCBI Taxonomy" id="1938"/>
    <lineage>
        <taxon>Bacteria</taxon>
        <taxon>Bacillati</taxon>
        <taxon>Actinomycetota</taxon>
        <taxon>Actinomycetes</taxon>
        <taxon>Kitasatosporales</taxon>
        <taxon>Streptomycetaceae</taxon>
        <taxon>Streptomyces</taxon>
    </lineage>
</organism>
<evidence type="ECO:0000256" key="1">
    <source>
        <dbReference type="SAM" id="MobiDB-lite"/>
    </source>
</evidence>
<feature type="compositionally biased region" description="Polar residues" evidence="1">
    <location>
        <begin position="73"/>
        <end position="85"/>
    </location>
</feature>
<evidence type="ECO:0000313" key="2">
    <source>
        <dbReference type="EMBL" id="KMS75015.1"/>
    </source>
</evidence>
<reference evidence="2 3" key="1">
    <citation type="submission" date="2015-06" db="EMBL/GenBank/DDBJ databases">
        <authorList>
            <person name="Ju K.-S."/>
            <person name="Doroghazi J.R."/>
            <person name="Metcalf W.W."/>
        </authorList>
    </citation>
    <scope>NUCLEOTIDE SEQUENCE [LARGE SCALE GENOMIC DNA]</scope>
    <source>
        <strain evidence="2 3">NRRL 3414</strain>
    </source>
</reference>
<dbReference type="EMBL" id="LFNT01000010">
    <property type="protein sequence ID" value="KMS75015.1"/>
    <property type="molecule type" value="Genomic_DNA"/>
</dbReference>
<proteinExistence type="predicted"/>
<name>A0A0J8CB24_STRVR</name>
<protein>
    <submittedName>
        <fullName evidence="2">Uncharacterized protein</fullName>
    </submittedName>
</protein>
<evidence type="ECO:0000313" key="3">
    <source>
        <dbReference type="Proteomes" id="UP000037432"/>
    </source>
</evidence>
<dbReference type="RefSeq" id="WP_048581157.1">
    <property type="nucleotide sequence ID" value="NZ_LFNT01000010.1"/>
</dbReference>
<dbReference type="AlphaFoldDB" id="A0A0J8CB24"/>
<gene>
    <name evidence="2" type="ORF">ACM01_12105</name>
</gene>
<accession>A0A0J8CB24</accession>
<sequence>MLDEVVTAYGAGVLSLDTAVQMLLDAGYPIDDASQEVARIRARAEEDAAARIAEAAAARDGRRSQGQDDLVGSPSQGNRNILTDG</sequence>
<dbReference type="OrthoDB" id="3860943at2"/>
<dbReference type="Proteomes" id="UP000037432">
    <property type="component" value="Unassembled WGS sequence"/>
</dbReference>